<dbReference type="EC" id="3.6.3.-" evidence="10"/>
<dbReference type="Pfam" id="PF00005">
    <property type="entry name" value="ABC_tran"/>
    <property type="match status" value="1"/>
</dbReference>
<dbReference type="PANTHER" id="PTHR43553">
    <property type="entry name" value="HEAVY METAL TRANSPORTER"/>
    <property type="match status" value="1"/>
</dbReference>
<dbReference type="InterPro" id="IPR003439">
    <property type="entry name" value="ABC_transporter-like_ATP-bd"/>
</dbReference>
<evidence type="ECO:0000313" key="11">
    <source>
        <dbReference type="Proteomes" id="UP000298324"/>
    </source>
</evidence>
<dbReference type="PROSITE" id="PS50893">
    <property type="entry name" value="ABC_TRANSPORTER_2"/>
    <property type="match status" value="1"/>
</dbReference>
<evidence type="ECO:0000256" key="1">
    <source>
        <dbReference type="ARBA" id="ARBA00004202"/>
    </source>
</evidence>
<dbReference type="AlphaFoldDB" id="A0A4Y7RAB5"/>
<dbReference type="Proteomes" id="UP000298324">
    <property type="component" value="Unassembled WGS sequence"/>
</dbReference>
<dbReference type="EMBL" id="QFGA01000002">
    <property type="protein sequence ID" value="TEB05925.1"/>
    <property type="molecule type" value="Genomic_DNA"/>
</dbReference>
<dbReference type="CDD" id="cd03225">
    <property type="entry name" value="ABC_cobalt_CbiO_domain1"/>
    <property type="match status" value="1"/>
</dbReference>
<dbReference type="GO" id="GO:0005524">
    <property type="term" value="F:ATP binding"/>
    <property type="evidence" value="ECO:0007669"/>
    <property type="project" value="UniProtKB-KW"/>
</dbReference>
<evidence type="ECO:0000256" key="5">
    <source>
        <dbReference type="ARBA" id="ARBA00022741"/>
    </source>
</evidence>
<dbReference type="GO" id="GO:0042626">
    <property type="term" value="F:ATPase-coupled transmembrane transporter activity"/>
    <property type="evidence" value="ECO:0007669"/>
    <property type="project" value="TreeGrafter"/>
</dbReference>
<dbReference type="GO" id="GO:0043190">
    <property type="term" value="C:ATP-binding cassette (ABC) transporter complex"/>
    <property type="evidence" value="ECO:0007669"/>
    <property type="project" value="TreeGrafter"/>
</dbReference>
<dbReference type="InterPro" id="IPR015856">
    <property type="entry name" value="ABC_transpr_CbiO/EcfA_su"/>
</dbReference>
<accession>A0A4Y7RAB5</accession>
<dbReference type="GO" id="GO:0016887">
    <property type="term" value="F:ATP hydrolysis activity"/>
    <property type="evidence" value="ECO:0007669"/>
    <property type="project" value="InterPro"/>
</dbReference>
<keyword evidence="6 10" id="KW-0067">ATP-binding</keyword>
<evidence type="ECO:0000256" key="2">
    <source>
        <dbReference type="ARBA" id="ARBA00005417"/>
    </source>
</evidence>
<comment type="similarity">
    <text evidence="2">Belongs to the ABC transporter superfamily.</text>
</comment>
<sequence>MPVIEINNLSYVYNSGTSNEKKALDNITLSVEKGEFLGVVGANGSGKSTLIQHFNGLLSPQSGSISVLGIDPRDKHNGAQLWKSVGLVFQFPEQQIFEATVFEELAYGLNNMELDKAEIPVRVNEALASVGLVPEQVRDLSPLCLSGGMRRRIAVASILAMKPDILILDEPTAGLDPEGCAHILTTVKRYQQEQKVTVIMVSHYINELIILADRVALLDQGRLKAWGPTRKVLERDELPYEHLLLPDYMKLLHNLKKRGLPINTGVLTVEEAAGEIDRLLKA</sequence>
<organism evidence="10 11">
    <name type="scientific">Pelotomaculum schinkii</name>
    <dbReference type="NCBI Taxonomy" id="78350"/>
    <lineage>
        <taxon>Bacteria</taxon>
        <taxon>Bacillati</taxon>
        <taxon>Bacillota</taxon>
        <taxon>Clostridia</taxon>
        <taxon>Eubacteriales</taxon>
        <taxon>Desulfotomaculaceae</taxon>
        <taxon>Pelotomaculum</taxon>
    </lineage>
</organism>
<dbReference type="PROSITE" id="PS00211">
    <property type="entry name" value="ABC_TRANSPORTER_1"/>
    <property type="match status" value="1"/>
</dbReference>
<dbReference type="InterPro" id="IPR027417">
    <property type="entry name" value="P-loop_NTPase"/>
</dbReference>
<protein>
    <submittedName>
        <fullName evidence="10">Energy-coupling factor transporter ATP-binding protein EcfA2</fullName>
        <ecNumber evidence="10">3.6.3.-</ecNumber>
    </submittedName>
</protein>
<comment type="subcellular location">
    <subcellularLocation>
        <location evidence="1">Cell membrane</location>
        <topology evidence="1">Peripheral membrane protein</topology>
    </subcellularLocation>
</comment>
<evidence type="ECO:0000256" key="6">
    <source>
        <dbReference type="ARBA" id="ARBA00022840"/>
    </source>
</evidence>
<dbReference type="InterPro" id="IPR050095">
    <property type="entry name" value="ECF_ABC_transporter_ATP-bd"/>
</dbReference>
<dbReference type="FunFam" id="3.40.50.300:FF:000224">
    <property type="entry name" value="Energy-coupling factor transporter ATP-binding protein EcfA"/>
    <property type="match status" value="1"/>
</dbReference>
<keyword evidence="11" id="KW-1185">Reference proteome</keyword>
<evidence type="ECO:0000256" key="7">
    <source>
        <dbReference type="ARBA" id="ARBA00022967"/>
    </source>
</evidence>
<proteinExistence type="inferred from homology"/>
<dbReference type="InterPro" id="IPR017871">
    <property type="entry name" value="ABC_transporter-like_CS"/>
</dbReference>
<reference evidence="10 11" key="1">
    <citation type="journal article" date="2018" name="Environ. Microbiol.">
        <title>Novel energy conservation strategies and behaviour of Pelotomaculum schinkii driving syntrophic propionate catabolism.</title>
        <authorList>
            <person name="Hidalgo-Ahumada C.A.P."/>
            <person name="Nobu M.K."/>
            <person name="Narihiro T."/>
            <person name="Tamaki H."/>
            <person name="Liu W.T."/>
            <person name="Kamagata Y."/>
            <person name="Stams A.J.M."/>
            <person name="Imachi H."/>
            <person name="Sousa D.Z."/>
        </authorList>
    </citation>
    <scope>NUCLEOTIDE SEQUENCE [LARGE SCALE GENOMIC DNA]</scope>
    <source>
        <strain evidence="10 11">HH</strain>
    </source>
</reference>
<keyword evidence="4" id="KW-1003">Cell membrane</keyword>
<dbReference type="InterPro" id="IPR003593">
    <property type="entry name" value="AAA+_ATPase"/>
</dbReference>
<dbReference type="PANTHER" id="PTHR43553:SF27">
    <property type="entry name" value="ENERGY-COUPLING FACTOR TRANSPORTER ATP-BINDING PROTEIN ECFA2"/>
    <property type="match status" value="1"/>
</dbReference>
<keyword evidence="7" id="KW-1278">Translocase</keyword>
<name>A0A4Y7RAB5_9FIRM</name>
<evidence type="ECO:0000259" key="9">
    <source>
        <dbReference type="PROSITE" id="PS50893"/>
    </source>
</evidence>
<keyword evidence="3" id="KW-0813">Transport</keyword>
<feature type="domain" description="ABC transporter" evidence="9">
    <location>
        <begin position="4"/>
        <end position="245"/>
    </location>
</feature>
<dbReference type="RefSeq" id="WP_190258604.1">
    <property type="nucleotide sequence ID" value="NZ_QFGA01000002.1"/>
</dbReference>
<keyword evidence="5" id="KW-0547">Nucleotide-binding</keyword>
<comment type="caution">
    <text evidence="10">The sequence shown here is derived from an EMBL/GenBank/DDBJ whole genome shotgun (WGS) entry which is preliminary data.</text>
</comment>
<evidence type="ECO:0000256" key="4">
    <source>
        <dbReference type="ARBA" id="ARBA00022475"/>
    </source>
</evidence>
<evidence type="ECO:0000313" key="10">
    <source>
        <dbReference type="EMBL" id="TEB05925.1"/>
    </source>
</evidence>
<dbReference type="SUPFAM" id="SSF52540">
    <property type="entry name" value="P-loop containing nucleoside triphosphate hydrolases"/>
    <property type="match status" value="1"/>
</dbReference>
<keyword evidence="8" id="KW-0472">Membrane</keyword>
<gene>
    <name evidence="10" type="primary">ecfA2_5</name>
    <name evidence="10" type="ORF">Psch_02967</name>
</gene>
<evidence type="ECO:0000256" key="8">
    <source>
        <dbReference type="ARBA" id="ARBA00023136"/>
    </source>
</evidence>
<dbReference type="SMART" id="SM00382">
    <property type="entry name" value="AAA"/>
    <property type="match status" value="1"/>
</dbReference>
<dbReference type="Gene3D" id="3.40.50.300">
    <property type="entry name" value="P-loop containing nucleotide triphosphate hydrolases"/>
    <property type="match status" value="1"/>
</dbReference>
<evidence type="ECO:0000256" key="3">
    <source>
        <dbReference type="ARBA" id="ARBA00022448"/>
    </source>
</evidence>
<keyword evidence="10" id="KW-0378">Hydrolase</keyword>